<gene>
    <name evidence="2" type="ORF">CFD26_103456</name>
</gene>
<dbReference type="InterPro" id="IPR037401">
    <property type="entry name" value="SnoaL-like"/>
</dbReference>
<evidence type="ECO:0000259" key="1">
    <source>
        <dbReference type="Pfam" id="PF12680"/>
    </source>
</evidence>
<accession>A0A421D196</accession>
<dbReference type="EMBL" id="NIDN02000134">
    <property type="protein sequence ID" value="RLL95854.1"/>
    <property type="molecule type" value="Genomic_DNA"/>
</dbReference>
<dbReference type="Proteomes" id="UP000215289">
    <property type="component" value="Unassembled WGS sequence"/>
</dbReference>
<protein>
    <recommendedName>
        <fullName evidence="1">SnoaL-like domain-containing protein</fullName>
    </recommendedName>
</protein>
<dbReference type="AlphaFoldDB" id="A0A421D196"/>
<dbReference type="Gene3D" id="3.10.450.50">
    <property type="match status" value="1"/>
</dbReference>
<keyword evidence="3" id="KW-1185">Reference proteome</keyword>
<comment type="caution">
    <text evidence="2">The sequence shown here is derived from an EMBL/GenBank/DDBJ whole genome shotgun (WGS) entry which is preliminary data.</text>
</comment>
<dbReference type="SUPFAM" id="SSF54427">
    <property type="entry name" value="NTF2-like"/>
    <property type="match status" value="1"/>
</dbReference>
<dbReference type="OrthoDB" id="9983368at2759"/>
<reference evidence="2 3" key="1">
    <citation type="submission" date="2018-08" db="EMBL/GenBank/DDBJ databases">
        <title>Draft genome sequences of two Aspergillus turcosus clinical strains isolated from bronchoalveolar lavage fluid: one azole-susceptible and the other azole-resistant.</title>
        <authorList>
            <person name="Parent-Michaud M."/>
            <person name="Dufresne P.J."/>
            <person name="Fournier E."/>
            <person name="Martineau C."/>
            <person name="Moreira S."/>
            <person name="Perkins V."/>
            <person name="De Repentigny L."/>
            <person name="Dufresne S.F."/>
        </authorList>
    </citation>
    <scope>NUCLEOTIDE SEQUENCE [LARGE SCALE GENOMIC DNA]</scope>
    <source>
        <strain evidence="2">HMR AF 1038</strain>
    </source>
</reference>
<evidence type="ECO:0000313" key="3">
    <source>
        <dbReference type="Proteomes" id="UP000215289"/>
    </source>
</evidence>
<feature type="domain" description="SnoaL-like" evidence="1">
    <location>
        <begin position="41"/>
        <end position="120"/>
    </location>
</feature>
<sequence length="154" mass="17460">MSTSKSHPTIDLSTEMKDAAAYQWLLDFHAAGDSLNPEPWVTTFFSPDCEMRFPGQPILKGHKEIIAFFKRQFANLDSMKHTIRHFDTLPDRIYQEATISYVARADPEKEQIDIPGIAIFGKGVGEERMSFFTVYLDPSPLHKKIRSVSAALDP</sequence>
<dbReference type="InterPro" id="IPR032710">
    <property type="entry name" value="NTF2-like_dom_sf"/>
</dbReference>
<name>A0A421D196_9EURO</name>
<proteinExistence type="predicted"/>
<dbReference type="Pfam" id="PF12680">
    <property type="entry name" value="SnoaL_2"/>
    <property type="match status" value="1"/>
</dbReference>
<organism evidence="2 3">
    <name type="scientific">Aspergillus turcosus</name>
    <dbReference type="NCBI Taxonomy" id="1245748"/>
    <lineage>
        <taxon>Eukaryota</taxon>
        <taxon>Fungi</taxon>
        <taxon>Dikarya</taxon>
        <taxon>Ascomycota</taxon>
        <taxon>Pezizomycotina</taxon>
        <taxon>Eurotiomycetes</taxon>
        <taxon>Eurotiomycetidae</taxon>
        <taxon>Eurotiales</taxon>
        <taxon>Aspergillaceae</taxon>
        <taxon>Aspergillus</taxon>
        <taxon>Aspergillus subgen. Fumigati</taxon>
    </lineage>
</organism>
<evidence type="ECO:0000313" key="2">
    <source>
        <dbReference type="EMBL" id="RLL95854.1"/>
    </source>
</evidence>